<organism evidence="1 2">
    <name type="scientific">Asparagus officinalis</name>
    <name type="common">Garden asparagus</name>
    <dbReference type="NCBI Taxonomy" id="4686"/>
    <lineage>
        <taxon>Eukaryota</taxon>
        <taxon>Viridiplantae</taxon>
        <taxon>Streptophyta</taxon>
        <taxon>Embryophyta</taxon>
        <taxon>Tracheophyta</taxon>
        <taxon>Spermatophyta</taxon>
        <taxon>Magnoliopsida</taxon>
        <taxon>Liliopsida</taxon>
        <taxon>Asparagales</taxon>
        <taxon>Asparagaceae</taxon>
        <taxon>Asparagoideae</taxon>
        <taxon>Asparagus</taxon>
    </lineage>
</organism>
<evidence type="ECO:0000313" key="2">
    <source>
        <dbReference type="Proteomes" id="UP000243459"/>
    </source>
</evidence>
<dbReference type="EMBL" id="CM007387">
    <property type="protein sequence ID" value="ONK64767.1"/>
    <property type="molecule type" value="Genomic_DNA"/>
</dbReference>
<sequence>MTWANFQDKSDDERVLSLLAIATKSSERKPIISEDTLTITMTLPCHIKELDTITCSKVEHLVIFYAPPLKKGQKGNLLYRSSFTNAWKDLIDLKEDDKADMSHVRILRVGPRSLLDGSDRSSVLCSLLGKRSACLGHSPLLVL</sequence>
<evidence type="ECO:0000313" key="1">
    <source>
        <dbReference type="EMBL" id="ONK64767.1"/>
    </source>
</evidence>
<accession>A0A5P1EHX0</accession>
<name>A0A5P1EHX0_ASPOF</name>
<dbReference type="Proteomes" id="UP000243459">
    <property type="component" value="Chromosome 7"/>
</dbReference>
<keyword evidence="2" id="KW-1185">Reference proteome</keyword>
<proteinExistence type="predicted"/>
<dbReference type="Gramene" id="ONK64767">
    <property type="protein sequence ID" value="ONK64767"/>
    <property type="gene ID" value="A4U43_C07F29700"/>
</dbReference>
<dbReference type="AlphaFoldDB" id="A0A5P1EHX0"/>
<reference evidence="2" key="1">
    <citation type="journal article" date="2017" name="Nat. Commun.">
        <title>The asparagus genome sheds light on the origin and evolution of a young Y chromosome.</title>
        <authorList>
            <person name="Harkess A."/>
            <person name="Zhou J."/>
            <person name="Xu C."/>
            <person name="Bowers J.E."/>
            <person name="Van der Hulst R."/>
            <person name="Ayyampalayam S."/>
            <person name="Mercati F."/>
            <person name="Riccardi P."/>
            <person name="McKain M.R."/>
            <person name="Kakrana A."/>
            <person name="Tang H."/>
            <person name="Ray J."/>
            <person name="Groenendijk J."/>
            <person name="Arikit S."/>
            <person name="Mathioni S.M."/>
            <person name="Nakano M."/>
            <person name="Shan H."/>
            <person name="Telgmann-Rauber A."/>
            <person name="Kanno A."/>
            <person name="Yue Z."/>
            <person name="Chen H."/>
            <person name="Li W."/>
            <person name="Chen Y."/>
            <person name="Xu X."/>
            <person name="Zhang Y."/>
            <person name="Luo S."/>
            <person name="Chen H."/>
            <person name="Gao J."/>
            <person name="Mao Z."/>
            <person name="Pires J.C."/>
            <person name="Luo M."/>
            <person name="Kudrna D."/>
            <person name="Wing R.A."/>
            <person name="Meyers B.C."/>
            <person name="Yi K."/>
            <person name="Kong H."/>
            <person name="Lavrijsen P."/>
            <person name="Sunseri F."/>
            <person name="Falavigna A."/>
            <person name="Ye Y."/>
            <person name="Leebens-Mack J.H."/>
            <person name="Chen G."/>
        </authorList>
    </citation>
    <scope>NUCLEOTIDE SEQUENCE [LARGE SCALE GENOMIC DNA]</scope>
    <source>
        <strain evidence="2">cv. DH0086</strain>
    </source>
</reference>
<gene>
    <name evidence="1" type="ORF">A4U43_C07F29700</name>
</gene>
<protein>
    <submittedName>
        <fullName evidence="1">Uncharacterized protein</fullName>
    </submittedName>
</protein>